<evidence type="ECO:0000313" key="2">
    <source>
        <dbReference type="Proteomes" id="UP001239083"/>
    </source>
</evidence>
<name>A0ABU0R8W7_9MICO</name>
<keyword evidence="2" id="KW-1185">Reference proteome</keyword>
<sequence>MMRAETRPPRRKWPWIVSGAALAALLVVGGVWFSANLTDKPPIVTGSPGTVTPPPSNEDVVPTGCLGGEARDAAMVLAAQEAAPHTSNGAVEFATALMRWMHQYPVPVPEDVAAVEASVIALGSPYDLTAAYAGDPNTSGALVPDGTPFYLSTVPGFWNLESYADDTATVTVGAGVVINGELHPTFRMAKTFTLDWEAGHWTFDQASLDRTTEELFSIGTPYTGGC</sequence>
<comment type="caution">
    <text evidence="1">The sequence shown here is derived from an EMBL/GenBank/DDBJ whole genome shotgun (WGS) entry which is preliminary data.</text>
</comment>
<gene>
    <name evidence="1" type="ORF">QFZ26_002060</name>
</gene>
<proteinExistence type="predicted"/>
<protein>
    <submittedName>
        <fullName evidence="1">Uncharacterized protein</fullName>
    </submittedName>
</protein>
<reference evidence="1 2" key="1">
    <citation type="submission" date="2023-07" db="EMBL/GenBank/DDBJ databases">
        <title>Comparative genomics of wheat-associated soil bacteria to identify genetic determinants of phenazine resistance.</title>
        <authorList>
            <person name="Mouncey N."/>
        </authorList>
    </citation>
    <scope>NUCLEOTIDE SEQUENCE [LARGE SCALE GENOMIC DNA]</scope>
    <source>
        <strain evidence="1 2">V3I3</strain>
    </source>
</reference>
<dbReference type="Proteomes" id="UP001239083">
    <property type="component" value="Unassembled WGS sequence"/>
</dbReference>
<dbReference type="RefSeq" id="WP_307041798.1">
    <property type="nucleotide sequence ID" value="NZ_JAUSYY010000001.1"/>
</dbReference>
<organism evidence="1 2">
    <name type="scientific">Agromyces ramosus</name>
    <dbReference type="NCBI Taxonomy" id="33879"/>
    <lineage>
        <taxon>Bacteria</taxon>
        <taxon>Bacillati</taxon>
        <taxon>Actinomycetota</taxon>
        <taxon>Actinomycetes</taxon>
        <taxon>Micrococcales</taxon>
        <taxon>Microbacteriaceae</taxon>
        <taxon>Agromyces</taxon>
    </lineage>
</organism>
<dbReference type="EMBL" id="JAUSYY010000001">
    <property type="protein sequence ID" value="MDQ0894505.1"/>
    <property type="molecule type" value="Genomic_DNA"/>
</dbReference>
<accession>A0ABU0R8W7</accession>
<evidence type="ECO:0000313" key="1">
    <source>
        <dbReference type="EMBL" id="MDQ0894505.1"/>
    </source>
</evidence>